<keyword evidence="4" id="KW-1185">Reference proteome</keyword>
<feature type="domain" description="UBX" evidence="2">
    <location>
        <begin position="475"/>
        <end position="554"/>
    </location>
</feature>
<dbReference type="GO" id="GO:0036503">
    <property type="term" value="P:ERAD pathway"/>
    <property type="evidence" value="ECO:0007669"/>
    <property type="project" value="TreeGrafter"/>
</dbReference>
<dbReference type="Gene3D" id="3.10.20.90">
    <property type="entry name" value="Phosphatidylinositol 3-kinase Catalytic Subunit, Chain A, domain 1"/>
    <property type="match status" value="1"/>
</dbReference>
<sequence length="557" mass="63355">MEGFDLLSDEQHEILRQFQEVTNTRDDNMAVATLQSVRWDLMRAIEAHICIDDDDNDNHDDDNDNHDDDNDNDNDDNHVHNNIVVMDVGGGAPISTIHDILLNDRGAADNRILKRLLAGSSAEQTCIESSRGYGTDVTESSSSSTARTHRSSRILSNKLSDYDLRSSNRLVQDSHTDTPLSTTGLRLAADAVSSDSTDSDEDVFHDAAAFEQLTEKDSFRDDQVPLVPSDFTNIDEALHNFVAVFEARYGGNHPPFYSGSLQDALREALEAPGRPVAERRPLAVYLHNDNAIACNIFAKNILCSGLVSSLLKGQFVTWPWDVTQVENKLKLLEWIDMLNVREVKHTLEKFPDERFPLLVVIIKEKSAISPVSVAWGSDGAQQVVNKLMEGLDEYQRIKNADAAEERERIEREQIRQEQAREYERSLAQDRARQEKLERERNEQKAEKERLAQEERDRTKRLQELAASLPEEPSSTEKDVAVVRVRFPDGKMLLRRFRMNEPLRNITLFVESKGYSLSTHRIWTSDVPKKNVMESYDLSLSLADVKWPVREQITVDEK</sequence>
<dbReference type="Pfam" id="PF00789">
    <property type="entry name" value="UBX"/>
    <property type="match status" value="1"/>
</dbReference>
<dbReference type="GO" id="GO:0005634">
    <property type="term" value="C:nucleus"/>
    <property type="evidence" value="ECO:0007669"/>
    <property type="project" value="TreeGrafter"/>
</dbReference>
<dbReference type="InterPro" id="IPR006577">
    <property type="entry name" value="UAS"/>
</dbReference>
<feature type="region of interest" description="Disordered" evidence="1">
    <location>
        <begin position="52"/>
        <end position="79"/>
    </location>
</feature>
<dbReference type="SMART" id="SM00594">
    <property type="entry name" value="UAS"/>
    <property type="match status" value="1"/>
</dbReference>
<reference evidence="5" key="1">
    <citation type="submission" date="2017-02" db="UniProtKB">
        <authorList>
            <consortium name="WormBaseParasite"/>
        </authorList>
    </citation>
    <scope>IDENTIFICATION</scope>
</reference>
<dbReference type="OrthoDB" id="1920064at2759"/>
<dbReference type="Gene3D" id="1.10.8.10">
    <property type="entry name" value="DNA helicase RuvA subunit, C-terminal domain"/>
    <property type="match status" value="1"/>
</dbReference>
<evidence type="ECO:0000313" key="5">
    <source>
        <dbReference type="WBParaSite" id="TCLT_0000861701-mRNA-1"/>
    </source>
</evidence>
<dbReference type="SUPFAM" id="SSF54236">
    <property type="entry name" value="Ubiquitin-like"/>
    <property type="match status" value="1"/>
</dbReference>
<dbReference type="InterPro" id="IPR001012">
    <property type="entry name" value="UBX_dom"/>
</dbReference>
<dbReference type="InterPro" id="IPR049483">
    <property type="entry name" value="FAF1_2-like_UAS"/>
</dbReference>
<dbReference type="CDD" id="cd14273">
    <property type="entry name" value="UBA_TAP-C_like"/>
    <property type="match status" value="1"/>
</dbReference>
<feature type="region of interest" description="Disordered" evidence="1">
    <location>
        <begin position="420"/>
        <end position="457"/>
    </location>
</feature>
<evidence type="ECO:0000256" key="1">
    <source>
        <dbReference type="SAM" id="MobiDB-lite"/>
    </source>
</evidence>
<dbReference type="GO" id="GO:0043130">
    <property type="term" value="F:ubiquitin binding"/>
    <property type="evidence" value="ECO:0007669"/>
    <property type="project" value="TreeGrafter"/>
</dbReference>
<evidence type="ECO:0000313" key="4">
    <source>
        <dbReference type="Proteomes" id="UP000276776"/>
    </source>
</evidence>
<dbReference type="OMA" id="THRIWTS"/>
<feature type="compositionally biased region" description="Acidic residues" evidence="1">
    <location>
        <begin position="52"/>
        <end position="74"/>
    </location>
</feature>
<organism evidence="5">
    <name type="scientific">Thelazia callipaeda</name>
    <name type="common">Oriental eyeworm</name>
    <name type="synonym">Parasitic nematode</name>
    <dbReference type="NCBI Taxonomy" id="103827"/>
    <lineage>
        <taxon>Eukaryota</taxon>
        <taxon>Metazoa</taxon>
        <taxon>Ecdysozoa</taxon>
        <taxon>Nematoda</taxon>
        <taxon>Chromadorea</taxon>
        <taxon>Rhabditida</taxon>
        <taxon>Spirurina</taxon>
        <taxon>Spiruromorpha</taxon>
        <taxon>Thelazioidea</taxon>
        <taxon>Thelaziidae</taxon>
        <taxon>Thelazia</taxon>
    </lineage>
</organism>
<accession>A0A0N5D6F8</accession>
<dbReference type="InterPro" id="IPR050730">
    <property type="entry name" value="UBX_domain-protein"/>
</dbReference>
<dbReference type="PANTHER" id="PTHR23322">
    <property type="entry name" value="FAS-ASSOCIATED PROTEIN"/>
    <property type="match status" value="1"/>
</dbReference>
<dbReference type="Pfam" id="PF14555">
    <property type="entry name" value="UBA_4"/>
    <property type="match status" value="1"/>
</dbReference>
<dbReference type="SUPFAM" id="SSF52833">
    <property type="entry name" value="Thioredoxin-like"/>
    <property type="match status" value="1"/>
</dbReference>
<dbReference type="PROSITE" id="PS50033">
    <property type="entry name" value="UBX"/>
    <property type="match status" value="1"/>
</dbReference>
<dbReference type="EMBL" id="UYYF01004657">
    <property type="protein sequence ID" value="VDN06181.1"/>
    <property type="molecule type" value="Genomic_DNA"/>
</dbReference>
<protein>
    <submittedName>
        <fullName evidence="5">UBX domain-containing protein</fullName>
    </submittedName>
</protein>
<dbReference type="AlphaFoldDB" id="A0A0N5D6F8"/>
<reference evidence="3 4" key="2">
    <citation type="submission" date="2018-11" db="EMBL/GenBank/DDBJ databases">
        <authorList>
            <consortium name="Pathogen Informatics"/>
        </authorList>
    </citation>
    <scope>NUCLEOTIDE SEQUENCE [LARGE SCALE GENOMIC DNA]</scope>
</reference>
<dbReference type="InterPro" id="IPR036249">
    <property type="entry name" value="Thioredoxin-like_sf"/>
</dbReference>
<dbReference type="STRING" id="103827.A0A0N5D6F8"/>
<gene>
    <name evidence="3" type="ORF">TCLT_LOCUS8606</name>
</gene>
<dbReference type="Proteomes" id="UP000276776">
    <property type="component" value="Unassembled WGS sequence"/>
</dbReference>
<dbReference type="InterPro" id="IPR029071">
    <property type="entry name" value="Ubiquitin-like_domsf"/>
</dbReference>
<dbReference type="GO" id="GO:0005783">
    <property type="term" value="C:endoplasmic reticulum"/>
    <property type="evidence" value="ECO:0007669"/>
    <property type="project" value="TreeGrafter"/>
</dbReference>
<name>A0A0N5D6F8_THECL</name>
<evidence type="ECO:0000313" key="3">
    <source>
        <dbReference type="EMBL" id="VDN06181.1"/>
    </source>
</evidence>
<dbReference type="Gene3D" id="3.40.30.10">
    <property type="entry name" value="Glutaredoxin"/>
    <property type="match status" value="1"/>
</dbReference>
<dbReference type="WBParaSite" id="TCLT_0000861701-mRNA-1">
    <property type="protein sequence ID" value="TCLT_0000861701-mRNA-1"/>
    <property type="gene ID" value="TCLT_0000861701"/>
</dbReference>
<evidence type="ECO:0000259" key="2">
    <source>
        <dbReference type="PROSITE" id="PS50033"/>
    </source>
</evidence>
<feature type="region of interest" description="Disordered" evidence="1">
    <location>
        <begin position="125"/>
        <end position="152"/>
    </location>
</feature>
<dbReference type="PANTHER" id="PTHR23322:SF96">
    <property type="entry name" value="FAS-ASSOCIATED FACTOR 1"/>
    <property type="match status" value="1"/>
</dbReference>
<dbReference type="Pfam" id="PF21021">
    <property type="entry name" value="FAF1"/>
    <property type="match status" value="1"/>
</dbReference>
<proteinExistence type="predicted"/>